<dbReference type="InterPro" id="IPR034804">
    <property type="entry name" value="SQR/QFR_C/D"/>
</dbReference>
<organism evidence="2 3">
    <name type="scientific">Paralcaligenes ureilyticus</name>
    <dbReference type="NCBI Taxonomy" id="627131"/>
    <lineage>
        <taxon>Bacteria</taxon>
        <taxon>Pseudomonadati</taxon>
        <taxon>Pseudomonadota</taxon>
        <taxon>Betaproteobacteria</taxon>
        <taxon>Burkholderiales</taxon>
        <taxon>Alcaligenaceae</taxon>
        <taxon>Paralcaligenes</taxon>
    </lineage>
</organism>
<dbReference type="GO" id="GO:0016020">
    <property type="term" value="C:membrane"/>
    <property type="evidence" value="ECO:0007669"/>
    <property type="project" value="InterPro"/>
</dbReference>
<dbReference type="Proteomes" id="UP000295525">
    <property type="component" value="Unassembled WGS sequence"/>
</dbReference>
<protein>
    <submittedName>
        <fullName evidence="2">Fumarate reductase subunit C</fullName>
    </submittedName>
</protein>
<keyword evidence="3" id="KW-1185">Reference proteome</keyword>
<gene>
    <name evidence="2" type="ORF">EDC26_104144</name>
</gene>
<name>A0A4R3M6F3_9BURK</name>
<reference evidence="2 3" key="1">
    <citation type="submission" date="2019-03" db="EMBL/GenBank/DDBJ databases">
        <title>Genomic Encyclopedia of Type Strains, Phase IV (KMG-IV): sequencing the most valuable type-strain genomes for metagenomic binning, comparative biology and taxonomic classification.</title>
        <authorList>
            <person name="Goeker M."/>
        </authorList>
    </citation>
    <scope>NUCLEOTIDE SEQUENCE [LARGE SCALE GENOMIC DNA]</scope>
    <source>
        <strain evidence="2 3">DSM 24591</strain>
    </source>
</reference>
<evidence type="ECO:0000256" key="1">
    <source>
        <dbReference type="SAM" id="Phobius"/>
    </source>
</evidence>
<keyword evidence="1" id="KW-0812">Transmembrane</keyword>
<sequence length="114" mass="12430">MSLVSQQAKRWYWQRISAMVLAICVMVHIAVMIYAVRGGLTAAEILGRTHGSIWVGLFYGVFVVACAVHVPIGLAKIAEEWLHWRQSAANIAANVFGAAILFMGLRAVYALVAS</sequence>
<dbReference type="RefSeq" id="WP_132581092.1">
    <property type="nucleotide sequence ID" value="NZ_SMAJ01000004.1"/>
</dbReference>
<dbReference type="SUPFAM" id="SSF81343">
    <property type="entry name" value="Fumarate reductase respiratory complex transmembrane subunits"/>
    <property type="match status" value="1"/>
</dbReference>
<feature type="transmembrane region" description="Helical" evidence="1">
    <location>
        <begin position="87"/>
        <end position="112"/>
    </location>
</feature>
<evidence type="ECO:0000313" key="3">
    <source>
        <dbReference type="Proteomes" id="UP000295525"/>
    </source>
</evidence>
<dbReference type="EMBL" id="SMAJ01000004">
    <property type="protein sequence ID" value="TCT08984.1"/>
    <property type="molecule type" value="Genomic_DNA"/>
</dbReference>
<comment type="caution">
    <text evidence="2">The sequence shown here is derived from an EMBL/GenBank/DDBJ whole genome shotgun (WGS) entry which is preliminary data.</text>
</comment>
<feature type="transmembrane region" description="Helical" evidence="1">
    <location>
        <begin position="12"/>
        <end position="36"/>
    </location>
</feature>
<dbReference type="AlphaFoldDB" id="A0A4R3M6F3"/>
<feature type="transmembrane region" description="Helical" evidence="1">
    <location>
        <begin position="56"/>
        <end position="75"/>
    </location>
</feature>
<keyword evidence="1" id="KW-1133">Transmembrane helix</keyword>
<accession>A0A4R3M6F3</accession>
<dbReference type="OrthoDB" id="8779376at2"/>
<evidence type="ECO:0000313" key="2">
    <source>
        <dbReference type="EMBL" id="TCT08984.1"/>
    </source>
</evidence>
<proteinExistence type="predicted"/>
<keyword evidence="1" id="KW-0472">Membrane</keyword>
<dbReference type="Gene3D" id="1.20.1300.10">
    <property type="entry name" value="Fumarate reductase/succinate dehydrogenase, transmembrane subunit"/>
    <property type="match status" value="1"/>
</dbReference>